<evidence type="ECO:0000259" key="6">
    <source>
        <dbReference type="PROSITE" id="PS51649"/>
    </source>
</evidence>
<feature type="compositionally biased region" description="Low complexity" evidence="5">
    <location>
        <begin position="224"/>
        <end position="237"/>
    </location>
</feature>
<keyword evidence="4" id="KW-0175">Coiled coil</keyword>
<dbReference type="Gene3D" id="3.30.710.10">
    <property type="entry name" value="Potassium Channel Kv1.1, Chain A"/>
    <property type="match status" value="1"/>
</dbReference>
<feature type="domain" description="NPH3" evidence="6">
    <location>
        <begin position="251"/>
        <end position="568"/>
    </location>
</feature>
<dbReference type="Pfam" id="PF03000">
    <property type="entry name" value="NPH3"/>
    <property type="match status" value="1"/>
</dbReference>
<dbReference type="EMBL" id="OZ075140">
    <property type="protein sequence ID" value="CAL5028792.1"/>
    <property type="molecule type" value="Genomic_DNA"/>
</dbReference>
<dbReference type="InterPro" id="IPR027356">
    <property type="entry name" value="NPH3_dom"/>
</dbReference>
<dbReference type="PANTHER" id="PTHR32370">
    <property type="entry name" value="OS12G0117600 PROTEIN"/>
    <property type="match status" value="1"/>
</dbReference>
<dbReference type="InterPro" id="IPR043454">
    <property type="entry name" value="NPH3/RPT2-like"/>
</dbReference>
<dbReference type="AlphaFoldDB" id="A0ABC9D0B3"/>
<dbReference type="PROSITE" id="PS51649">
    <property type="entry name" value="NPH3"/>
    <property type="match status" value="1"/>
</dbReference>
<comment type="pathway">
    <text evidence="1">Protein modification; protein ubiquitination.</text>
</comment>
<keyword evidence="8" id="KW-1185">Reference proteome</keyword>
<accession>A0ABC9D0B3</accession>
<feature type="region of interest" description="Disordered" evidence="5">
    <location>
        <begin position="326"/>
        <end position="346"/>
    </location>
</feature>
<feature type="compositionally biased region" description="Basic residues" evidence="5">
    <location>
        <begin position="668"/>
        <end position="677"/>
    </location>
</feature>
<gene>
    <name evidence="7" type="ORF">URODEC1_LOCUS80046</name>
</gene>
<sequence>MEIWEAMERENHVTERGLVPVNGGSNVQAQHEHGGANQMDGGFVHRGQSCRYASSDIPSDMLVKVGGVNFHLHKHPMISRCGRLARLVDEASSLHGPDAITVIELPDLPGGHSAFELAAKFCYGVVVNITAANVAALRCAAEYLEMSEELEEGNLASRAEAFLSYVVASSWRDSVAVLRSCGGDGEESLLPWADDLQIVRRCAESVAAKACTNPRAVRWPYAGSSSRTPSPARPSSSNGGGGRQPAPPPPDWWVDDMCTLRIDHFVRVVTAVQAKGMRANLVGAAITWYSSKWLLLNDDKESSAASASRGRHGSAPWPGHAGGGALQMVLAGGEGDDTQSTETAASEQRRVVESLISIIPRQKDSVSCSFLLRLLRLAVALKAAPALVTEVEKLAGAQLDQATLADILVPSTSYPYAGLPSSATAAYDVDLVQRLVEQFVVQEQSSPSSSSPSRGKEKQEQSTRAQRVACLVDAYLTEVSRDRNLALGKFQALAESVPEQVRPCHDALYRAVDAYLKAHPAAGEHERKRLCRAVDCGRLSREARAHAARNERLPVRVAVRVLLSEQEKMAGGRAGRKEKEEEVVVALRMEVESVSAKYMELQREVELLQRQVERLLPPLSSAVAGRQQQQSVSGWASGLKKLGRLGRIQVEQPAVAAAAAPGETVSREHRRRRNSAS</sequence>
<evidence type="ECO:0000313" key="7">
    <source>
        <dbReference type="EMBL" id="CAL5028792.1"/>
    </source>
</evidence>
<dbReference type="SUPFAM" id="SSF54695">
    <property type="entry name" value="POZ domain"/>
    <property type="match status" value="1"/>
</dbReference>
<evidence type="ECO:0000256" key="5">
    <source>
        <dbReference type="SAM" id="MobiDB-lite"/>
    </source>
</evidence>
<keyword evidence="2" id="KW-0833">Ubl conjugation pathway</keyword>
<organism evidence="7 8">
    <name type="scientific">Urochloa decumbens</name>
    <dbReference type="NCBI Taxonomy" id="240449"/>
    <lineage>
        <taxon>Eukaryota</taxon>
        <taxon>Viridiplantae</taxon>
        <taxon>Streptophyta</taxon>
        <taxon>Embryophyta</taxon>
        <taxon>Tracheophyta</taxon>
        <taxon>Spermatophyta</taxon>
        <taxon>Magnoliopsida</taxon>
        <taxon>Liliopsida</taxon>
        <taxon>Poales</taxon>
        <taxon>Poaceae</taxon>
        <taxon>PACMAD clade</taxon>
        <taxon>Panicoideae</taxon>
        <taxon>Panicodae</taxon>
        <taxon>Paniceae</taxon>
        <taxon>Melinidinae</taxon>
        <taxon>Urochloa</taxon>
    </lineage>
</organism>
<feature type="region of interest" description="Disordered" evidence="5">
    <location>
        <begin position="221"/>
        <end position="252"/>
    </location>
</feature>
<dbReference type="CDD" id="cd18312">
    <property type="entry name" value="BTB_POZ_NPY3-like"/>
    <property type="match status" value="1"/>
</dbReference>
<protein>
    <recommendedName>
        <fullName evidence="6">NPH3 domain-containing protein</fullName>
    </recommendedName>
</protein>
<evidence type="ECO:0000256" key="1">
    <source>
        <dbReference type="ARBA" id="ARBA00004906"/>
    </source>
</evidence>
<evidence type="ECO:0000313" key="8">
    <source>
        <dbReference type="Proteomes" id="UP001497457"/>
    </source>
</evidence>
<name>A0ABC9D0B3_9POAL</name>
<evidence type="ECO:0000256" key="3">
    <source>
        <dbReference type="PROSITE-ProRule" id="PRU00982"/>
    </source>
</evidence>
<dbReference type="Proteomes" id="UP001497457">
    <property type="component" value="Chromosome 30rd"/>
</dbReference>
<feature type="region of interest" description="Disordered" evidence="5">
    <location>
        <begin position="442"/>
        <end position="462"/>
    </location>
</feature>
<evidence type="ECO:0000256" key="2">
    <source>
        <dbReference type="ARBA" id="ARBA00022786"/>
    </source>
</evidence>
<reference evidence="8" key="1">
    <citation type="submission" date="2024-06" db="EMBL/GenBank/DDBJ databases">
        <authorList>
            <person name="Ryan C."/>
        </authorList>
    </citation>
    <scope>NUCLEOTIDE SEQUENCE [LARGE SCALE GENOMIC DNA]</scope>
</reference>
<feature type="coiled-coil region" evidence="4">
    <location>
        <begin position="584"/>
        <end position="611"/>
    </location>
</feature>
<evidence type="ECO:0000256" key="4">
    <source>
        <dbReference type="SAM" id="Coils"/>
    </source>
</evidence>
<reference evidence="7 8" key="2">
    <citation type="submission" date="2024-10" db="EMBL/GenBank/DDBJ databases">
        <authorList>
            <person name="Ryan C."/>
        </authorList>
    </citation>
    <scope>NUCLEOTIDE SEQUENCE [LARGE SCALE GENOMIC DNA]</scope>
</reference>
<comment type="similarity">
    <text evidence="3">Belongs to the NPH3 family.</text>
</comment>
<dbReference type="InterPro" id="IPR011333">
    <property type="entry name" value="SKP1/BTB/POZ_sf"/>
</dbReference>
<feature type="region of interest" description="Disordered" evidence="5">
    <location>
        <begin position="656"/>
        <end position="677"/>
    </location>
</feature>
<proteinExistence type="inferred from homology"/>